<sequence>MLPSDIVQLLAAQGEEKYFCLILMMRRLKRSGFEKRKSAEAWGMKLLF</sequence>
<reference evidence="1 2" key="1">
    <citation type="journal article" date="2023" name="Int. J. Mol. Sci.">
        <title>De Novo Assembly and Annotation of 11 Diverse Shrub Willow (Salix) Genomes Reveals Novel Gene Organization in Sex-Linked Regions.</title>
        <authorList>
            <person name="Hyden B."/>
            <person name="Feng K."/>
            <person name="Yates T.B."/>
            <person name="Jawdy S."/>
            <person name="Cereghino C."/>
            <person name="Smart L.B."/>
            <person name="Muchero W."/>
        </authorList>
    </citation>
    <scope>NUCLEOTIDE SEQUENCE [LARGE SCALE GENOMIC DNA]</scope>
    <source>
        <tissue evidence="1">Shoot tip</tissue>
    </source>
</reference>
<evidence type="ECO:0000313" key="1">
    <source>
        <dbReference type="EMBL" id="KAJ6419978.1"/>
    </source>
</evidence>
<dbReference type="AlphaFoldDB" id="A0AAD6KAI0"/>
<proteinExistence type="predicted"/>
<dbReference type="EMBL" id="JAPFFJ010000009">
    <property type="protein sequence ID" value="KAJ6419978.1"/>
    <property type="molecule type" value="Genomic_DNA"/>
</dbReference>
<accession>A0AAD6KAI0</accession>
<comment type="caution">
    <text evidence="1">The sequence shown here is derived from an EMBL/GenBank/DDBJ whole genome shotgun (WGS) entry which is preliminary data.</text>
</comment>
<protein>
    <submittedName>
        <fullName evidence="1">Uncharacterized protein</fullName>
    </submittedName>
</protein>
<organism evidence="1 2">
    <name type="scientific">Salix udensis</name>
    <dbReference type="NCBI Taxonomy" id="889485"/>
    <lineage>
        <taxon>Eukaryota</taxon>
        <taxon>Viridiplantae</taxon>
        <taxon>Streptophyta</taxon>
        <taxon>Embryophyta</taxon>
        <taxon>Tracheophyta</taxon>
        <taxon>Spermatophyta</taxon>
        <taxon>Magnoliopsida</taxon>
        <taxon>eudicotyledons</taxon>
        <taxon>Gunneridae</taxon>
        <taxon>Pentapetalae</taxon>
        <taxon>rosids</taxon>
        <taxon>fabids</taxon>
        <taxon>Malpighiales</taxon>
        <taxon>Salicaceae</taxon>
        <taxon>Saliceae</taxon>
        <taxon>Salix</taxon>
    </lineage>
</organism>
<keyword evidence="2" id="KW-1185">Reference proteome</keyword>
<dbReference type="Proteomes" id="UP001162972">
    <property type="component" value="Chromosome 7"/>
</dbReference>
<gene>
    <name evidence="1" type="ORF">OIU84_029991</name>
</gene>
<name>A0AAD6KAI0_9ROSI</name>
<evidence type="ECO:0000313" key="2">
    <source>
        <dbReference type="Proteomes" id="UP001162972"/>
    </source>
</evidence>